<name>A0A939T7B4_9ACTN</name>
<dbReference type="AlphaFoldDB" id="A0A939T7B4"/>
<dbReference type="RefSeq" id="WP_208256979.1">
    <property type="nucleotide sequence ID" value="NZ_JAGEOJ010000007.1"/>
</dbReference>
<dbReference type="EMBL" id="JAGEOJ010000007">
    <property type="protein sequence ID" value="MBO2449137.1"/>
    <property type="molecule type" value="Genomic_DNA"/>
</dbReference>
<reference evidence="1" key="1">
    <citation type="submission" date="2021-03" db="EMBL/GenBank/DDBJ databases">
        <authorList>
            <person name="Kanchanasin P."/>
            <person name="Saeng-In P."/>
            <person name="Phongsopitanun W."/>
            <person name="Yuki M."/>
            <person name="Kudo T."/>
            <person name="Ohkuma M."/>
            <person name="Tanasupawat S."/>
        </authorList>
    </citation>
    <scope>NUCLEOTIDE SEQUENCE</scope>
    <source>
        <strain evidence="1">GKU 128</strain>
    </source>
</reference>
<protein>
    <submittedName>
        <fullName evidence="1">Uncharacterized protein</fullName>
    </submittedName>
</protein>
<organism evidence="1 2">
    <name type="scientific">Actinomadura barringtoniae</name>
    <dbReference type="NCBI Taxonomy" id="1427535"/>
    <lineage>
        <taxon>Bacteria</taxon>
        <taxon>Bacillati</taxon>
        <taxon>Actinomycetota</taxon>
        <taxon>Actinomycetes</taxon>
        <taxon>Streptosporangiales</taxon>
        <taxon>Thermomonosporaceae</taxon>
        <taxon>Actinomadura</taxon>
    </lineage>
</organism>
<dbReference type="Proteomes" id="UP000669179">
    <property type="component" value="Unassembled WGS sequence"/>
</dbReference>
<evidence type="ECO:0000313" key="2">
    <source>
        <dbReference type="Proteomes" id="UP000669179"/>
    </source>
</evidence>
<sequence length="142" mass="15644">MSRHGEKVGVLGAAFRCAECGEIAGVLRLTPAGQPVDMGPPLGRTTHEADGVSLDLFGGTSWHRLEGEAFGRLRALIETDAPDGPDALEIRRVHWELAPFLCRECGDVYCWTDWKPSVTFDDGFYDETRGTCPRGHRQTIDD</sequence>
<comment type="caution">
    <text evidence="1">The sequence shown here is derived from an EMBL/GenBank/DDBJ whole genome shotgun (WGS) entry which is preliminary data.</text>
</comment>
<gene>
    <name evidence="1" type="ORF">J4573_18680</name>
</gene>
<evidence type="ECO:0000313" key="1">
    <source>
        <dbReference type="EMBL" id="MBO2449137.1"/>
    </source>
</evidence>
<proteinExistence type="predicted"/>
<accession>A0A939T7B4</accession>
<keyword evidence="2" id="KW-1185">Reference proteome</keyword>